<protein>
    <recommendedName>
        <fullName evidence="10">Ileal sodium/bile acid cotransporter</fullName>
    </recommendedName>
</protein>
<comment type="similarity">
    <text evidence="2">Belongs to the bile acid:sodium symporter (BASS) (TC 2.A.28) family.</text>
</comment>
<feature type="transmembrane region" description="Helical" evidence="7">
    <location>
        <begin position="424"/>
        <end position="445"/>
    </location>
</feature>
<keyword evidence="9" id="KW-1185">Reference proteome</keyword>
<evidence type="ECO:0000256" key="2">
    <source>
        <dbReference type="ARBA" id="ARBA00006528"/>
    </source>
</evidence>
<feature type="transmembrane region" description="Helical" evidence="7">
    <location>
        <begin position="360"/>
        <end position="382"/>
    </location>
</feature>
<keyword evidence="4" id="KW-0813">Transport</keyword>
<evidence type="ECO:0000313" key="8">
    <source>
        <dbReference type="EMBL" id="GFU54809.1"/>
    </source>
</evidence>
<dbReference type="OrthoDB" id="6423750at2759"/>
<evidence type="ECO:0000313" key="9">
    <source>
        <dbReference type="Proteomes" id="UP000887013"/>
    </source>
</evidence>
<dbReference type="GO" id="GO:0015293">
    <property type="term" value="F:symporter activity"/>
    <property type="evidence" value="ECO:0007669"/>
    <property type="project" value="UniProtKB-KW"/>
</dbReference>
<feature type="transmembrane region" description="Helical" evidence="7">
    <location>
        <begin position="389"/>
        <end position="412"/>
    </location>
</feature>
<keyword evidence="6 7" id="KW-0472">Membrane</keyword>
<keyword evidence="3 7" id="KW-0812">Transmembrane</keyword>
<dbReference type="Proteomes" id="UP000887013">
    <property type="component" value="Unassembled WGS sequence"/>
</dbReference>
<sequence>MPIQILSYIIYMASVASGMNTPRLPDLVPRVDFHPAELLGVEENENRDVFLEFNWRNTTNRTLTDTAQTFFRDFHVSLFSEDTSLLEVVNSSVPECVHLSDDPKNFSLTVRGIFLGYTNVKVVLKTAVKGCENIISDGSILEYEESSWTYDLLTSVIRPPSILINSVTIVFAVLVAFNFVNMGVQLDLDCIKSVLMKPIGPAIGFFCQFLFMPLAAYGISYLLFSDDSLRLGLFTLGCSPGGSMSNFWTLLFDGDVNLSITMTFISTFAALAMMPLWIFTLGATLFRDREATIPYMNMVGSLVLLTLPIVIGILIKKYSPRLTRISNKIIKPFTIIIVLIGISMASYVNRFVFLLFTWRVVVAGIGIAWGGYCFGALISWMCRLDRAQIVAISIETAFQNPAVAFVLLLLTLPQPDADLSSVPIVAQLMLTGIPMWVLLIITRVYKKAKDCGRDRKPSVIEKPHIDTVHRVYFAVETNPLEDMDDVYYDAKRDKLGNTQSRL</sequence>
<dbReference type="Pfam" id="PF01758">
    <property type="entry name" value="SBF"/>
    <property type="match status" value="1"/>
</dbReference>
<dbReference type="EMBL" id="BMAW01039171">
    <property type="protein sequence ID" value="GFU54809.1"/>
    <property type="molecule type" value="Genomic_DNA"/>
</dbReference>
<keyword evidence="4" id="KW-0769">Symport</keyword>
<comment type="caution">
    <text evidence="8">The sequence shown here is derived from an EMBL/GenBank/DDBJ whole genome shotgun (WGS) entry which is preliminary data.</text>
</comment>
<dbReference type="AlphaFoldDB" id="A0A8X6UV06"/>
<dbReference type="GO" id="GO:0016020">
    <property type="term" value="C:membrane"/>
    <property type="evidence" value="ECO:0007669"/>
    <property type="project" value="UniProtKB-SubCell"/>
</dbReference>
<feature type="transmembrane region" description="Helical" evidence="7">
    <location>
        <begin position="202"/>
        <end position="224"/>
    </location>
</feature>
<feature type="transmembrane region" description="Helical" evidence="7">
    <location>
        <begin position="264"/>
        <end position="286"/>
    </location>
</feature>
<dbReference type="Gene3D" id="1.20.1530.20">
    <property type="match status" value="1"/>
</dbReference>
<evidence type="ECO:0000256" key="6">
    <source>
        <dbReference type="ARBA" id="ARBA00023136"/>
    </source>
</evidence>
<evidence type="ECO:0000256" key="5">
    <source>
        <dbReference type="ARBA" id="ARBA00022989"/>
    </source>
</evidence>
<evidence type="ECO:0008006" key="10">
    <source>
        <dbReference type="Google" id="ProtNLM"/>
    </source>
</evidence>
<evidence type="ECO:0000256" key="7">
    <source>
        <dbReference type="SAM" id="Phobius"/>
    </source>
</evidence>
<evidence type="ECO:0000256" key="4">
    <source>
        <dbReference type="ARBA" id="ARBA00022847"/>
    </source>
</evidence>
<dbReference type="PANTHER" id="PTHR10361:SF28">
    <property type="entry name" value="P3 PROTEIN-RELATED"/>
    <property type="match status" value="1"/>
</dbReference>
<keyword evidence="5 7" id="KW-1133">Transmembrane helix</keyword>
<reference evidence="8" key="1">
    <citation type="submission" date="2020-08" db="EMBL/GenBank/DDBJ databases">
        <title>Multicomponent nature underlies the extraordinary mechanical properties of spider dragline silk.</title>
        <authorList>
            <person name="Kono N."/>
            <person name="Nakamura H."/>
            <person name="Mori M."/>
            <person name="Yoshida Y."/>
            <person name="Ohtoshi R."/>
            <person name="Malay A.D."/>
            <person name="Moran D.A.P."/>
            <person name="Tomita M."/>
            <person name="Numata K."/>
            <person name="Arakawa K."/>
        </authorList>
    </citation>
    <scope>NUCLEOTIDE SEQUENCE</scope>
</reference>
<evidence type="ECO:0000256" key="1">
    <source>
        <dbReference type="ARBA" id="ARBA00004141"/>
    </source>
</evidence>
<feature type="transmembrane region" description="Helical" evidence="7">
    <location>
        <begin position="162"/>
        <end position="181"/>
    </location>
</feature>
<accession>A0A8X6UV06</accession>
<organism evidence="8 9">
    <name type="scientific">Nephila pilipes</name>
    <name type="common">Giant wood spider</name>
    <name type="synonym">Nephila maculata</name>
    <dbReference type="NCBI Taxonomy" id="299642"/>
    <lineage>
        <taxon>Eukaryota</taxon>
        <taxon>Metazoa</taxon>
        <taxon>Ecdysozoa</taxon>
        <taxon>Arthropoda</taxon>
        <taxon>Chelicerata</taxon>
        <taxon>Arachnida</taxon>
        <taxon>Araneae</taxon>
        <taxon>Araneomorphae</taxon>
        <taxon>Entelegynae</taxon>
        <taxon>Araneoidea</taxon>
        <taxon>Nephilidae</taxon>
        <taxon>Nephila</taxon>
    </lineage>
</organism>
<name>A0A8X6UV06_NEPPI</name>
<comment type="subcellular location">
    <subcellularLocation>
        <location evidence="1">Membrane</location>
        <topology evidence="1">Multi-pass membrane protein</topology>
    </subcellularLocation>
</comment>
<dbReference type="InterPro" id="IPR004710">
    <property type="entry name" value="Bilac:Na_transpt"/>
</dbReference>
<gene>
    <name evidence="8" type="primary">Slc10a1</name>
    <name evidence="8" type="ORF">NPIL_669941</name>
</gene>
<dbReference type="PANTHER" id="PTHR10361">
    <property type="entry name" value="SODIUM-BILE ACID COTRANSPORTER"/>
    <property type="match status" value="1"/>
</dbReference>
<feature type="transmembrane region" description="Helical" evidence="7">
    <location>
        <begin position="329"/>
        <end position="348"/>
    </location>
</feature>
<proteinExistence type="inferred from homology"/>
<feature type="transmembrane region" description="Helical" evidence="7">
    <location>
        <begin position="298"/>
        <end position="317"/>
    </location>
</feature>
<dbReference type="InterPro" id="IPR002657">
    <property type="entry name" value="BilAc:Na_symport/Acr3"/>
</dbReference>
<feature type="transmembrane region" description="Helical" evidence="7">
    <location>
        <begin position="230"/>
        <end position="252"/>
    </location>
</feature>
<evidence type="ECO:0000256" key="3">
    <source>
        <dbReference type="ARBA" id="ARBA00022692"/>
    </source>
</evidence>
<dbReference type="InterPro" id="IPR038770">
    <property type="entry name" value="Na+/solute_symporter_sf"/>
</dbReference>